<dbReference type="GeneID" id="63752069"/>
<sequence length="222" mass="24597">MGPVRSIYSFDSVTDFLKQVLYNDACATTLVICSTRDHFLGQLFTAIRNHTDETGASDGHQLSTKTIGLLANSSKIRLLFCPTLENLRACLSALHSSDVKQDTAHVDQQGRRPLLAVLNLLALHVSTSEFSAQGLSRTFANVVEVSSRMGMNLVLCECRDILDPSNERGEALWNVHVPLLNGSVRFGGDESTLRGRSVPVKRVAQRWFEFNEKIDQKAPRNP</sequence>
<dbReference type="Proteomes" id="UP000184383">
    <property type="component" value="Unassembled WGS sequence"/>
</dbReference>
<evidence type="ECO:0008006" key="3">
    <source>
        <dbReference type="Google" id="ProtNLM"/>
    </source>
</evidence>
<gene>
    <name evidence="1" type="ORF">ASPWEDRAFT_442664</name>
</gene>
<evidence type="ECO:0000313" key="1">
    <source>
        <dbReference type="EMBL" id="OJJ37181.1"/>
    </source>
</evidence>
<dbReference type="AlphaFoldDB" id="A0A1L9RQG9"/>
<dbReference type="OrthoDB" id="5391496at2759"/>
<dbReference type="EMBL" id="KV878211">
    <property type="protein sequence ID" value="OJJ37181.1"/>
    <property type="molecule type" value="Genomic_DNA"/>
</dbReference>
<name>A0A1L9RQG9_ASPWE</name>
<evidence type="ECO:0000313" key="2">
    <source>
        <dbReference type="Proteomes" id="UP000184383"/>
    </source>
</evidence>
<organism evidence="1 2">
    <name type="scientific">Aspergillus wentii DTO 134E9</name>
    <dbReference type="NCBI Taxonomy" id="1073089"/>
    <lineage>
        <taxon>Eukaryota</taxon>
        <taxon>Fungi</taxon>
        <taxon>Dikarya</taxon>
        <taxon>Ascomycota</taxon>
        <taxon>Pezizomycotina</taxon>
        <taxon>Eurotiomycetes</taxon>
        <taxon>Eurotiomycetidae</taxon>
        <taxon>Eurotiales</taxon>
        <taxon>Aspergillaceae</taxon>
        <taxon>Aspergillus</taxon>
        <taxon>Aspergillus subgen. Cremei</taxon>
    </lineage>
</organism>
<dbReference type="VEuPathDB" id="FungiDB:ASPWEDRAFT_442664"/>
<protein>
    <recommendedName>
        <fullName evidence="3">Elongator complex protein 5</fullName>
    </recommendedName>
</protein>
<dbReference type="RefSeq" id="XP_040690857.1">
    <property type="nucleotide sequence ID" value="XM_040836221.1"/>
</dbReference>
<accession>A0A1L9RQG9</accession>
<reference evidence="2" key="1">
    <citation type="journal article" date="2017" name="Genome Biol.">
        <title>Comparative genomics reveals high biological diversity and specific adaptations in the industrially and medically important fungal genus Aspergillus.</title>
        <authorList>
            <person name="de Vries R.P."/>
            <person name="Riley R."/>
            <person name="Wiebenga A."/>
            <person name="Aguilar-Osorio G."/>
            <person name="Amillis S."/>
            <person name="Uchima C.A."/>
            <person name="Anderluh G."/>
            <person name="Asadollahi M."/>
            <person name="Askin M."/>
            <person name="Barry K."/>
            <person name="Battaglia E."/>
            <person name="Bayram O."/>
            <person name="Benocci T."/>
            <person name="Braus-Stromeyer S.A."/>
            <person name="Caldana C."/>
            <person name="Canovas D."/>
            <person name="Cerqueira G.C."/>
            <person name="Chen F."/>
            <person name="Chen W."/>
            <person name="Choi C."/>
            <person name="Clum A."/>
            <person name="Dos Santos R.A."/>
            <person name="Damasio A.R."/>
            <person name="Diallinas G."/>
            <person name="Emri T."/>
            <person name="Fekete E."/>
            <person name="Flipphi M."/>
            <person name="Freyberg S."/>
            <person name="Gallo A."/>
            <person name="Gournas C."/>
            <person name="Habgood R."/>
            <person name="Hainaut M."/>
            <person name="Harispe M.L."/>
            <person name="Henrissat B."/>
            <person name="Hilden K.S."/>
            <person name="Hope R."/>
            <person name="Hossain A."/>
            <person name="Karabika E."/>
            <person name="Karaffa L."/>
            <person name="Karanyi Z."/>
            <person name="Krasevec N."/>
            <person name="Kuo A."/>
            <person name="Kusch H."/>
            <person name="LaButti K."/>
            <person name="Lagendijk E.L."/>
            <person name="Lapidus A."/>
            <person name="Levasseur A."/>
            <person name="Lindquist E."/>
            <person name="Lipzen A."/>
            <person name="Logrieco A.F."/>
            <person name="MacCabe A."/>
            <person name="Maekelae M.R."/>
            <person name="Malavazi I."/>
            <person name="Melin P."/>
            <person name="Meyer V."/>
            <person name="Mielnichuk N."/>
            <person name="Miskei M."/>
            <person name="Molnar A.P."/>
            <person name="Mule G."/>
            <person name="Ngan C.Y."/>
            <person name="Orejas M."/>
            <person name="Orosz E."/>
            <person name="Ouedraogo J.P."/>
            <person name="Overkamp K.M."/>
            <person name="Park H.-S."/>
            <person name="Perrone G."/>
            <person name="Piumi F."/>
            <person name="Punt P.J."/>
            <person name="Ram A.F."/>
            <person name="Ramon A."/>
            <person name="Rauscher S."/>
            <person name="Record E."/>
            <person name="Riano-Pachon D.M."/>
            <person name="Robert V."/>
            <person name="Roehrig J."/>
            <person name="Ruller R."/>
            <person name="Salamov A."/>
            <person name="Salih N.S."/>
            <person name="Samson R.A."/>
            <person name="Sandor E."/>
            <person name="Sanguinetti M."/>
            <person name="Schuetze T."/>
            <person name="Sepcic K."/>
            <person name="Shelest E."/>
            <person name="Sherlock G."/>
            <person name="Sophianopoulou V."/>
            <person name="Squina F.M."/>
            <person name="Sun H."/>
            <person name="Susca A."/>
            <person name="Todd R.B."/>
            <person name="Tsang A."/>
            <person name="Unkles S.E."/>
            <person name="van de Wiele N."/>
            <person name="van Rossen-Uffink D."/>
            <person name="Oliveira J.V."/>
            <person name="Vesth T.C."/>
            <person name="Visser J."/>
            <person name="Yu J.-H."/>
            <person name="Zhou M."/>
            <person name="Andersen M.R."/>
            <person name="Archer D.B."/>
            <person name="Baker S.E."/>
            <person name="Benoit I."/>
            <person name="Brakhage A.A."/>
            <person name="Braus G.H."/>
            <person name="Fischer R."/>
            <person name="Frisvad J.C."/>
            <person name="Goldman G.H."/>
            <person name="Houbraken J."/>
            <person name="Oakley B."/>
            <person name="Pocsi I."/>
            <person name="Scazzocchio C."/>
            <person name="Seiboth B."/>
            <person name="vanKuyk P.A."/>
            <person name="Wortman J."/>
            <person name="Dyer P.S."/>
            <person name="Grigoriev I.V."/>
        </authorList>
    </citation>
    <scope>NUCLEOTIDE SEQUENCE [LARGE SCALE GENOMIC DNA]</scope>
    <source>
        <strain evidence="2">DTO 134E9</strain>
    </source>
</reference>
<proteinExistence type="predicted"/>
<keyword evidence="2" id="KW-1185">Reference proteome</keyword>